<dbReference type="Proteomes" id="UP000822688">
    <property type="component" value="Chromosome 5"/>
</dbReference>
<sequence>TSACQRPKHPNSRLVSEKVILQVFKEKIYNLSLKLHCNDQETLDTIQTEWPSDSDRANAVIERMKYDKASIETFKGYGYQMKQSRGTWVQERSETLLVRMLS</sequence>
<evidence type="ECO:0000313" key="1">
    <source>
        <dbReference type="EMBL" id="KAG0577218.1"/>
    </source>
</evidence>
<protein>
    <submittedName>
        <fullName evidence="1">Uncharacterized protein</fullName>
    </submittedName>
</protein>
<comment type="caution">
    <text evidence="1">The sequence shown here is derived from an EMBL/GenBank/DDBJ whole genome shotgun (WGS) entry which is preliminary data.</text>
</comment>
<feature type="non-terminal residue" evidence="1">
    <location>
        <position position="1"/>
    </location>
</feature>
<gene>
    <name evidence="1" type="ORF">KC19_5G140100</name>
</gene>
<keyword evidence="2" id="KW-1185">Reference proteome</keyword>
<evidence type="ECO:0000313" key="2">
    <source>
        <dbReference type="Proteomes" id="UP000822688"/>
    </source>
</evidence>
<dbReference type="EMBL" id="CM026425">
    <property type="protein sequence ID" value="KAG0577218.1"/>
    <property type="molecule type" value="Genomic_DNA"/>
</dbReference>
<name>A0A8T0I3V2_CERPU</name>
<organism evidence="1 2">
    <name type="scientific">Ceratodon purpureus</name>
    <name type="common">Fire moss</name>
    <name type="synonym">Dicranum purpureum</name>
    <dbReference type="NCBI Taxonomy" id="3225"/>
    <lineage>
        <taxon>Eukaryota</taxon>
        <taxon>Viridiplantae</taxon>
        <taxon>Streptophyta</taxon>
        <taxon>Embryophyta</taxon>
        <taxon>Bryophyta</taxon>
        <taxon>Bryophytina</taxon>
        <taxon>Bryopsida</taxon>
        <taxon>Dicranidae</taxon>
        <taxon>Pseudoditrichales</taxon>
        <taxon>Ditrichaceae</taxon>
        <taxon>Ceratodon</taxon>
    </lineage>
</organism>
<dbReference type="AlphaFoldDB" id="A0A8T0I3V2"/>
<proteinExistence type="predicted"/>
<reference evidence="1" key="1">
    <citation type="submission" date="2020-06" db="EMBL/GenBank/DDBJ databases">
        <title>WGS assembly of Ceratodon purpureus strain R40.</title>
        <authorList>
            <person name="Carey S.B."/>
            <person name="Jenkins J."/>
            <person name="Shu S."/>
            <person name="Lovell J.T."/>
            <person name="Sreedasyam A."/>
            <person name="Maumus F."/>
            <person name="Tiley G.P."/>
            <person name="Fernandez-Pozo N."/>
            <person name="Barry K."/>
            <person name="Chen C."/>
            <person name="Wang M."/>
            <person name="Lipzen A."/>
            <person name="Daum C."/>
            <person name="Saski C.A."/>
            <person name="Payton A.C."/>
            <person name="Mcbreen J.C."/>
            <person name="Conrad R.E."/>
            <person name="Kollar L.M."/>
            <person name="Olsson S."/>
            <person name="Huttunen S."/>
            <person name="Landis J.B."/>
            <person name="Wickett N.J."/>
            <person name="Johnson M.G."/>
            <person name="Rensing S.A."/>
            <person name="Grimwood J."/>
            <person name="Schmutz J."/>
            <person name="Mcdaniel S.F."/>
        </authorList>
    </citation>
    <scope>NUCLEOTIDE SEQUENCE</scope>
    <source>
        <strain evidence="1">R40</strain>
    </source>
</reference>
<accession>A0A8T0I3V2</accession>